<dbReference type="Gene3D" id="1.10.3660.10">
    <property type="entry name" value="6-phosphogluconate dehydrogenase C-terminal like domain"/>
    <property type="match status" value="1"/>
</dbReference>
<proteinExistence type="predicted"/>
<sequence>MWMGITEYLFRNPVMLDEAINAALYRKEIRADDMEFVTCARGWAESVSLGSMEGYQKRFEETADFFKDQFAESTLVGNRMISMISKNISQK</sequence>
<name>A0ABP9XSU2_9FUNG</name>
<comment type="caution">
    <text evidence="1">The sequence shown here is derived from an EMBL/GenBank/DDBJ whole genome shotgun (WGS) entry which is preliminary data.</text>
</comment>
<dbReference type="Proteomes" id="UP001476247">
    <property type="component" value="Unassembled WGS sequence"/>
</dbReference>
<gene>
    <name evidence="1" type="ORF">HPULCUR_003216</name>
</gene>
<evidence type="ECO:0000313" key="2">
    <source>
        <dbReference type="Proteomes" id="UP001476247"/>
    </source>
</evidence>
<accession>A0ABP9XSU2</accession>
<evidence type="ECO:0000313" key="1">
    <source>
        <dbReference type="EMBL" id="GAA5797821.1"/>
    </source>
</evidence>
<keyword evidence="2" id="KW-1185">Reference proteome</keyword>
<protein>
    <submittedName>
        <fullName evidence="1">Uncharacterized protein</fullName>
    </submittedName>
</protein>
<organism evidence="1 2">
    <name type="scientific">Helicostylum pulchrum</name>
    <dbReference type="NCBI Taxonomy" id="562976"/>
    <lineage>
        <taxon>Eukaryota</taxon>
        <taxon>Fungi</taxon>
        <taxon>Fungi incertae sedis</taxon>
        <taxon>Mucoromycota</taxon>
        <taxon>Mucoromycotina</taxon>
        <taxon>Mucoromycetes</taxon>
        <taxon>Mucorales</taxon>
        <taxon>Mucorineae</taxon>
        <taxon>Mucoraceae</taxon>
        <taxon>Helicostylum</taxon>
    </lineage>
</organism>
<reference evidence="1 2" key="1">
    <citation type="submission" date="2024-04" db="EMBL/GenBank/DDBJ databases">
        <title>genome sequences of Mucor flavus KT1a and Helicostylum pulchrum KT1b strains isolation_sourced from the surface of a dry-aged beef.</title>
        <authorList>
            <person name="Toyotome T."/>
            <person name="Hosono M."/>
            <person name="Torimaru M."/>
            <person name="Fukuda K."/>
            <person name="Mikami N."/>
        </authorList>
    </citation>
    <scope>NUCLEOTIDE SEQUENCE [LARGE SCALE GENOMIC DNA]</scope>
    <source>
        <strain evidence="1 2">KT1b</strain>
    </source>
</reference>
<dbReference type="EMBL" id="BAABUJ010000008">
    <property type="protein sequence ID" value="GAA5797821.1"/>
    <property type="molecule type" value="Genomic_DNA"/>
</dbReference>